<sequence>MPLLMWKVSLTLCLLAGMMLCSAFNVVRARPFGQEASLPAELTAGSATQSLAFRDTPDALNRASANVDIACTSSTPPEASPARRTISSSSALRLQPRQSPSPLAKSSWVDRDAVMCPGSTKFPKGIPWRDDKYRKNCGTKIGYNYRVPDPKDVNGDLVTVATGWKANGRNTPKNPIAGECDHPVELNFFRRMLMADLVEYMVNFSKDPNFDTMDKAEKKFCDALEKDASSVTKIRNVLNGVENVWGLPATVNQLKANATEARINGTRLVWYADRVSDRGSYNHNKAAPGLIQ</sequence>
<feature type="chain" id="PRO_5016271541" evidence="2">
    <location>
        <begin position="24"/>
        <end position="292"/>
    </location>
</feature>
<evidence type="ECO:0000313" key="4">
    <source>
        <dbReference type="Proteomes" id="UP000245783"/>
    </source>
</evidence>
<protein>
    <submittedName>
        <fullName evidence="3">Uncharacterized protein</fullName>
    </submittedName>
</protein>
<feature type="region of interest" description="Disordered" evidence="1">
    <location>
        <begin position="71"/>
        <end position="105"/>
    </location>
</feature>
<reference evidence="3 4" key="1">
    <citation type="journal article" date="2018" name="Mol. Biol. Evol.">
        <title>Broad Genomic Sampling Reveals a Smut Pathogenic Ancestry of the Fungal Clade Ustilaginomycotina.</title>
        <authorList>
            <person name="Kijpornyongpan T."/>
            <person name="Mondo S.J."/>
            <person name="Barry K."/>
            <person name="Sandor L."/>
            <person name="Lee J."/>
            <person name="Lipzen A."/>
            <person name="Pangilinan J."/>
            <person name="LaButti K."/>
            <person name="Hainaut M."/>
            <person name="Henrissat B."/>
            <person name="Grigoriev I.V."/>
            <person name="Spatafora J.W."/>
            <person name="Aime M.C."/>
        </authorList>
    </citation>
    <scope>NUCLEOTIDE SEQUENCE [LARGE SCALE GENOMIC DNA]</scope>
    <source>
        <strain evidence="3 4">MCA 4658</strain>
    </source>
</reference>
<keyword evidence="4" id="KW-1185">Reference proteome</keyword>
<dbReference type="AlphaFoldDB" id="A0A316VSH8"/>
<dbReference type="RefSeq" id="XP_025366301.1">
    <property type="nucleotide sequence ID" value="XM_025517384.1"/>
</dbReference>
<name>A0A316VSH8_9BASI</name>
<evidence type="ECO:0000256" key="1">
    <source>
        <dbReference type="SAM" id="MobiDB-lite"/>
    </source>
</evidence>
<accession>A0A316VSH8</accession>
<feature type="signal peptide" evidence="2">
    <location>
        <begin position="1"/>
        <end position="23"/>
    </location>
</feature>
<dbReference type="InParanoid" id="A0A316VSH8"/>
<organism evidence="3 4">
    <name type="scientific">Ceraceosorus guamensis</name>
    <dbReference type="NCBI Taxonomy" id="1522189"/>
    <lineage>
        <taxon>Eukaryota</taxon>
        <taxon>Fungi</taxon>
        <taxon>Dikarya</taxon>
        <taxon>Basidiomycota</taxon>
        <taxon>Ustilaginomycotina</taxon>
        <taxon>Exobasidiomycetes</taxon>
        <taxon>Ceraceosorales</taxon>
        <taxon>Ceraceosoraceae</taxon>
        <taxon>Ceraceosorus</taxon>
    </lineage>
</organism>
<evidence type="ECO:0000313" key="3">
    <source>
        <dbReference type="EMBL" id="PWN39141.1"/>
    </source>
</evidence>
<keyword evidence="2" id="KW-0732">Signal</keyword>
<evidence type="ECO:0000256" key="2">
    <source>
        <dbReference type="SAM" id="SignalP"/>
    </source>
</evidence>
<gene>
    <name evidence="3" type="ORF">IE81DRAFT_48843</name>
</gene>
<dbReference type="EMBL" id="KZ819491">
    <property type="protein sequence ID" value="PWN39141.1"/>
    <property type="molecule type" value="Genomic_DNA"/>
</dbReference>
<dbReference type="GeneID" id="37039254"/>
<dbReference type="Proteomes" id="UP000245783">
    <property type="component" value="Unassembled WGS sequence"/>
</dbReference>
<dbReference type="OrthoDB" id="10563902at2759"/>
<proteinExistence type="predicted"/>
<feature type="compositionally biased region" description="Polar residues" evidence="1">
    <location>
        <begin position="85"/>
        <end position="101"/>
    </location>
</feature>